<evidence type="ECO:0000313" key="5">
    <source>
        <dbReference type="EMBL" id="KAK4659985.1"/>
    </source>
</evidence>
<dbReference type="EMBL" id="JAFFHA010000001">
    <property type="protein sequence ID" value="KAK4659985.1"/>
    <property type="molecule type" value="Genomic_DNA"/>
</dbReference>
<reference evidence="5 6" key="1">
    <citation type="journal article" date="2023" name="bioRxiv">
        <title>High-quality genome assemblies of four members of thePodospora anserinaspecies complex.</title>
        <authorList>
            <person name="Ament-Velasquez S.L."/>
            <person name="Vogan A.A."/>
            <person name="Wallerman O."/>
            <person name="Hartmann F."/>
            <person name="Gautier V."/>
            <person name="Silar P."/>
            <person name="Giraud T."/>
            <person name="Johannesson H."/>
        </authorList>
    </citation>
    <scope>NUCLEOTIDE SEQUENCE [LARGE SCALE GENOMIC DNA]</scope>
    <source>
        <strain evidence="5 6">CBS 415.72m</strain>
    </source>
</reference>
<dbReference type="SUPFAM" id="SSF48403">
    <property type="entry name" value="Ankyrin repeat"/>
    <property type="match status" value="1"/>
</dbReference>
<dbReference type="GeneID" id="87905842"/>
<protein>
    <recommendedName>
        <fullName evidence="7">Ankyrin repeat-containing protein</fullName>
    </recommendedName>
</protein>
<accession>A0ABR0GW61</accession>
<feature type="region of interest" description="Disordered" evidence="4">
    <location>
        <begin position="169"/>
        <end position="215"/>
    </location>
</feature>
<evidence type="ECO:0000256" key="3">
    <source>
        <dbReference type="PROSITE-ProRule" id="PRU00023"/>
    </source>
</evidence>
<comment type="caution">
    <text evidence="5">The sequence shown here is derived from an EMBL/GenBank/DDBJ whole genome shotgun (WGS) entry which is preliminary data.</text>
</comment>
<dbReference type="Proteomes" id="UP001323405">
    <property type="component" value="Unassembled WGS sequence"/>
</dbReference>
<feature type="repeat" description="ANK" evidence="3">
    <location>
        <begin position="89"/>
        <end position="131"/>
    </location>
</feature>
<dbReference type="Gene3D" id="1.25.40.20">
    <property type="entry name" value="Ankyrin repeat-containing domain"/>
    <property type="match status" value="1"/>
</dbReference>
<dbReference type="Pfam" id="PF12796">
    <property type="entry name" value="Ank_2"/>
    <property type="match status" value="1"/>
</dbReference>
<evidence type="ECO:0008006" key="7">
    <source>
        <dbReference type="Google" id="ProtNLM"/>
    </source>
</evidence>
<dbReference type="PANTHER" id="PTHR24198:SF165">
    <property type="entry name" value="ANKYRIN REPEAT-CONTAINING PROTEIN-RELATED"/>
    <property type="match status" value="1"/>
</dbReference>
<dbReference type="RefSeq" id="XP_062748955.1">
    <property type="nucleotide sequence ID" value="XM_062885935.1"/>
</dbReference>
<organism evidence="5 6">
    <name type="scientific">Podospora pseudocomata</name>
    <dbReference type="NCBI Taxonomy" id="2093779"/>
    <lineage>
        <taxon>Eukaryota</taxon>
        <taxon>Fungi</taxon>
        <taxon>Dikarya</taxon>
        <taxon>Ascomycota</taxon>
        <taxon>Pezizomycotina</taxon>
        <taxon>Sordariomycetes</taxon>
        <taxon>Sordariomycetidae</taxon>
        <taxon>Sordariales</taxon>
        <taxon>Podosporaceae</taxon>
        <taxon>Podospora</taxon>
    </lineage>
</organism>
<gene>
    <name evidence="5" type="ORF">QC762_115150</name>
</gene>
<keyword evidence="6" id="KW-1185">Reference proteome</keyword>
<dbReference type="SMART" id="SM00248">
    <property type="entry name" value="ANK"/>
    <property type="match status" value="2"/>
</dbReference>
<feature type="compositionally biased region" description="Acidic residues" evidence="4">
    <location>
        <begin position="182"/>
        <end position="204"/>
    </location>
</feature>
<keyword evidence="2 3" id="KW-0040">ANK repeat</keyword>
<name>A0ABR0GW61_9PEZI</name>
<evidence type="ECO:0000256" key="4">
    <source>
        <dbReference type="SAM" id="MobiDB-lite"/>
    </source>
</evidence>
<dbReference type="PANTHER" id="PTHR24198">
    <property type="entry name" value="ANKYRIN REPEAT AND PROTEIN KINASE DOMAIN-CONTAINING PROTEIN"/>
    <property type="match status" value="1"/>
</dbReference>
<evidence type="ECO:0000256" key="1">
    <source>
        <dbReference type="ARBA" id="ARBA00022737"/>
    </source>
</evidence>
<dbReference type="InterPro" id="IPR036770">
    <property type="entry name" value="Ankyrin_rpt-contain_sf"/>
</dbReference>
<dbReference type="InterPro" id="IPR002110">
    <property type="entry name" value="Ankyrin_rpt"/>
</dbReference>
<evidence type="ECO:0000313" key="6">
    <source>
        <dbReference type="Proteomes" id="UP001323405"/>
    </source>
</evidence>
<proteinExistence type="predicted"/>
<sequence>MAPPKEEESHEGASTAELLIASCRSNNPTLLLSLLPQDDEDAAAALLNNTTTVMGNHLYHEAASRGHYEIIDTLLDQPGFECDPVNRLEGDTPLHTAIRWINSEPPEQREFGNALVEMMLEAGSNPRIKNKGGLTALQLVDPRNEGLRELIRKHEYASLNQGDFVDVGDVKGGGKLVQQQQQEEEEEESDDDAEFSGSDDEERAEWERRRKEKRK</sequence>
<evidence type="ECO:0000256" key="2">
    <source>
        <dbReference type="ARBA" id="ARBA00023043"/>
    </source>
</evidence>
<keyword evidence="1" id="KW-0677">Repeat</keyword>
<dbReference type="PROSITE" id="PS50088">
    <property type="entry name" value="ANK_REPEAT"/>
    <property type="match status" value="1"/>
</dbReference>